<sequence>MVEYNKNSNSDGPVFIREHLGEIVSNTTGITLIMRSDSGNLYISTLKEN</sequence>
<feature type="non-terminal residue" evidence="1">
    <location>
        <position position="49"/>
    </location>
</feature>
<dbReference type="EMBL" id="BARV01037595">
    <property type="protein sequence ID" value="GAI52372.1"/>
    <property type="molecule type" value="Genomic_DNA"/>
</dbReference>
<reference evidence="1" key="1">
    <citation type="journal article" date="2014" name="Front. Microbiol.">
        <title>High frequency of phylogenetically diverse reductive dehalogenase-homologous genes in deep subseafloor sedimentary metagenomes.</title>
        <authorList>
            <person name="Kawai M."/>
            <person name="Futagami T."/>
            <person name="Toyoda A."/>
            <person name="Takaki Y."/>
            <person name="Nishi S."/>
            <person name="Hori S."/>
            <person name="Arai W."/>
            <person name="Tsubouchi T."/>
            <person name="Morono Y."/>
            <person name="Uchiyama I."/>
            <person name="Ito T."/>
            <person name="Fujiyama A."/>
            <person name="Inagaki F."/>
            <person name="Takami H."/>
        </authorList>
    </citation>
    <scope>NUCLEOTIDE SEQUENCE</scope>
    <source>
        <strain evidence="1">Expedition CK06-06</strain>
    </source>
</reference>
<evidence type="ECO:0000313" key="1">
    <source>
        <dbReference type="EMBL" id="GAI52372.1"/>
    </source>
</evidence>
<protein>
    <submittedName>
        <fullName evidence="1">Uncharacterized protein</fullName>
    </submittedName>
</protein>
<dbReference type="AlphaFoldDB" id="X1P7R9"/>
<comment type="caution">
    <text evidence="1">The sequence shown here is derived from an EMBL/GenBank/DDBJ whole genome shotgun (WGS) entry which is preliminary data.</text>
</comment>
<gene>
    <name evidence="1" type="ORF">S06H3_58122</name>
</gene>
<accession>X1P7R9</accession>
<organism evidence="1">
    <name type="scientific">marine sediment metagenome</name>
    <dbReference type="NCBI Taxonomy" id="412755"/>
    <lineage>
        <taxon>unclassified sequences</taxon>
        <taxon>metagenomes</taxon>
        <taxon>ecological metagenomes</taxon>
    </lineage>
</organism>
<proteinExistence type="predicted"/>
<name>X1P7R9_9ZZZZ</name>